<keyword evidence="1" id="KW-0472">Membrane</keyword>
<reference evidence="2 3" key="1">
    <citation type="submission" date="2020-08" db="EMBL/GenBank/DDBJ databases">
        <title>Whole genome shotgun sequence of Actinocatenispora thailandica NBRC 105041.</title>
        <authorList>
            <person name="Komaki H."/>
            <person name="Tamura T."/>
        </authorList>
    </citation>
    <scope>NUCLEOTIDE SEQUENCE [LARGE SCALE GENOMIC DNA]</scope>
    <source>
        <strain evidence="2 3">NBRC 105041</strain>
    </source>
</reference>
<proteinExistence type="predicted"/>
<gene>
    <name evidence="2" type="ORF">Athai_20290</name>
</gene>
<organism evidence="2 3">
    <name type="scientific">Actinocatenispora thailandica</name>
    <dbReference type="NCBI Taxonomy" id="227318"/>
    <lineage>
        <taxon>Bacteria</taxon>
        <taxon>Bacillati</taxon>
        <taxon>Actinomycetota</taxon>
        <taxon>Actinomycetes</taxon>
        <taxon>Micromonosporales</taxon>
        <taxon>Micromonosporaceae</taxon>
        <taxon>Actinocatenispora</taxon>
    </lineage>
</organism>
<evidence type="ECO:0000256" key="1">
    <source>
        <dbReference type="SAM" id="Phobius"/>
    </source>
</evidence>
<protein>
    <submittedName>
        <fullName evidence="2">Uncharacterized protein</fullName>
    </submittedName>
</protein>
<keyword evidence="3" id="KW-1185">Reference proteome</keyword>
<sequence>MRTVGVAARWVAHPVTLAAAGILLFNDRIGKALWPGLLTGKASDVAGLVVAPAALAVLVALLVPRAPVRLVGTGALAATGAGFVLAKATATGNALAVAGWQHVAGSGQVVRDPTDLLALPALLLASLVCRTVARRTLAASSVPARPARRTAGGAVVRRAAAGGGVVRRATGTASRFGRWHRSGSVRTAARWGGALLGAPLVLVALAGTSALPQQPAVTRVLADGDQVVVAGTIRPAIGTPDGGWRRLGRTDARRLGIDRSGAELPPAHTLACVPGVTGHCFRIPGAVEDPGSAEPPRGAAALWVQESTDGGASWRPAWRLPPGRWEYLKRAHDLLPGRDDGLLASTDIVVRPVAGGYQVVVANGVEGLAVRDPGGGWRRVAVRLPETSAITPLPLSGLGVGVTGRLAAAPLLALIGAIAAILAMFVRCRRAGWWSVSNGEFSAVTVSAVAGLPVGVMFAVAGALVQAWQPTIALGVFVLAGTVAAVLGQSAVPRRRAWLLILVPFVVGAGYALPYLGWSLGLPVNLSDASLCAFAATVDSLAASVALGWWLGGSPAVATLPPAVVDMPPWYGGPRQS</sequence>
<keyword evidence="1" id="KW-0812">Transmembrane</keyword>
<feature type="transmembrane region" description="Helical" evidence="1">
    <location>
        <begin position="406"/>
        <end position="426"/>
    </location>
</feature>
<feature type="transmembrane region" description="Helical" evidence="1">
    <location>
        <begin position="75"/>
        <end position="96"/>
    </location>
</feature>
<accession>A0A7R7DMY2</accession>
<dbReference type="KEGG" id="atl:Athai_20290"/>
<feature type="transmembrane region" description="Helical" evidence="1">
    <location>
        <begin position="472"/>
        <end position="492"/>
    </location>
</feature>
<dbReference type="RefSeq" id="WP_203961246.1">
    <property type="nucleotide sequence ID" value="NZ_AP023355.1"/>
</dbReference>
<feature type="transmembrane region" description="Helical" evidence="1">
    <location>
        <begin position="446"/>
        <end position="465"/>
    </location>
</feature>
<feature type="transmembrane region" description="Helical" evidence="1">
    <location>
        <begin position="7"/>
        <end position="25"/>
    </location>
</feature>
<dbReference type="Proteomes" id="UP000611640">
    <property type="component" value="Chromosome"/>
</dbReference>
<evidence type="ECO:0000313" key="3">
    <source>
        <dbReference type="Proteomes" id="UP000611640"/>
    </source>
</evidence>
<dbReference type="AlphaFoldDB" id="A0A7R7DMY2"/>
<feature type="transmembrane region" description="Helical" evidence="1">
    <location>
        <begin position="45"/>
        <end position="63"/>
    </location>
</feature>
<evidence type="ECO:0000313" key="2">
    <source>
        <dbReference type="EMBL" id="BCJ34526.1"/>
    </source>
</evidence>
<keyword evidence="1" id="KW-1133">Transmembrane helix</keyword>
<feature type="transmembrane region" description="Helical" evidence="1">
    <location>
        <begin position="498"/>
        <end position="518"/>
    </location>
</feature>
<name>A0A7R7DMY2_9ACTN</name>
<dbReference type="EMBL" id="AP023355">
    <property type="protein sequence ID" value="BCJ34526.1"/>
    <property type="molecule type" value="Genomic_DNA"/>
</dbReference>
<feature type="transmembrane region" description="Helical" evidence="1">
    <location>
        <begin position="530"/>
        <end position="551"/>
    </location>
</feature>